<comment type="similarity">
    <text evidence="2">Belongs to the bacterial solute-binding protein 2 family.</text>
</comment>
<keyword evidence="7" id="KW-1185">Reference proteome</keyword>
<protein>
    <submittedName>
        <fullName evidence="6">Sugar ABC transporter substrate-binding protein</fullName>
    </submittedName>
</protein>
<evidence type="ECO:0000256" key="2">
    <source>
        <dbReference type="ARBA" id="ARBA00007639"/>
    </source>
</evidence>
<evidence type="ECO:0000256" key="4">
    <source>
        <dbReference type="SAM" id="MobiDB-lite"/>
    </source>
</evidence>
<reference evidence="6 7" key="1">
    <citation type="submission" date="2019-05" db="EMBL/GenBank/DDBJ databases">
        <title>Nakamurella sp. N5BH11, whole genome shotgun sequence.</title>
        <authorList>
            <person name="Tuo L."/>
        </authorList>
    </citation>
    <scope>NUCLEOTIDE SEQUENCE [LARGE SCALE GENOMIC DNA]</scope>
    <source>
        <strain evidence="6 7">N5BH11</strain>
    </source>
</reference>
<dbReference type="Pfam" id="PF13407">
    <property type="entry name" value="Peripla_BP_4"/>
    <property type="match status" value="1"/>
</dbReference>
<gene>
    <name evidence="6" type="ORF">FDO65_12595</name>
</gene>
<dbReference type="GO" id="GO:0030246">
    <property type="term" value="F:carbohydrate binding"/>
    <property type="evidence" value="ECO:0007669"/>
    <property type="project" value="UniProtKB-ARBA"/>
</dbReference>
<feature type="domain" description="Periplasmic binding protein" evidence="5">
    <location>
        <begin position="127"/>
        <end position="393"/>
    </location>
</feature>
<comment type="subcellular location">
    <subcellularLocation>
        <location evidence="1">Cell envelope</location>
    </subcellularLocation>
</comment>
<dbReference type="OrthoDB" id="8287616at2"/>
<comment type="caution">
    <text evidence="6">The sequence shown here is derived from an EMBL/GenBank/DDBJ whole genome shotgun (WGS) entry which is preliminary data.</text>
</comment>
<sequence length="441" mass="45807">MRAHFRSDVPIVWQGRHRPAEDPFRASTAPPPGASMSIRDHDLRISPTLSVNPPRRARRAATALIAATGLVLAGCTSTGEAGTGSSAAGQGVDVSAAVAAVKEASAVPAFQLQAPPVDMTKIAGKKVYVIPLSSQIPYVTAVDAEIKSVVEQHGATYLEFPNSGQPTEWAAGITQAIAQQADVIILSQGPDPKLLVPQLQQAKEAGIPVVLSHLYQVGEELPSEVDGLIAATTNVDFAEAGRLMADAAIARSGGAVNALIITSTEVAPSQSISDAVQATLKERCPDTCKATVENVPVADWATRLSSTTQTALQRDPDINWVIPLYDSMSLGVISGITSAGKTTGVDVASYNGTPDILKLIQDGGPMKVDVGESTAWLGRAAADQAFRLLAGQEPIAGGDVKTPLRIFTPDNVGEAGTPPQATLGYGDAYSSGYDALWTSGQ</sequence>
<dbReference type="InterPro" id="IPR025997">
    <property type="entry name" value="SBP_2_dom"/>
</dbReference>
<evidence type="ECO:0000313" key="6">
    <source>
        <dbReference type="EMBL" id="TKV58404.1"/>
    </source>
</evidence>
<keyword evidence="3" id="KW-0732">Signal</keyword>
<evidence type="ECO:0000256" key="1">
    <source>
        <dbReference type="ARBA" id="ARBA00004196"/>
    </source>
</evidence>
<dbReference type="InterPro" id="IPR028082">
    <property type="entry name" value="Peripla_BP_I"/>
</dbReference>
<name>A0A4U6QDY2_9ACTN</name>
<dbReference type="SUPFAM" id="SSF53822">
    <property type="entry name" value="Periplasmic binding protein-like I"/>
    <property type="match status" value="1"/>
</dbReference>
<dbReference type="Gene3D" id="3.40.50.2300">
    <property type="match status" value="2"/>
</dbReference>
<evidence type="ECO:0000256" key="3">
    <source>
        <dbReference type="ARBA" id="ARBA00022729"/>
    </source>
</evidence>
<dbReference type="EMBL" id="SZZH01000003">
    <property type="protein sequence ID" value="TKV58404.1"/>
    <property type="molecule type" value="Genomic_DNA"/>
</dbReference>
<dbReference type="AlphaFoldDB" id="A0A4U6QDY2"/>
<organism evidence="6 7">
    <name type="scientific">Nakamurella flava</name>
    <dbReference type="NCBI Taxonomy" id="2576308"/>
    <lineage>
        <taxon>Bacteria</taxon>
        <taxon>Bacillati</taxon>
        <taxon>Actinomycetota</taxon>
        <taxon>Actinomycetes</taxon>
        <taxon>Nakamurellales</taxon>
        <taxon>Nakamurellaceae</taxon>
        <taxon>Nakamurella</taxon>
    </lineage>
</organism>
<dbReference type="Proteomes" id="UP000306985">
    <property type="component" value="Unassembled WGS sequence"/>
</dbReference>
<evidence type="ECO:0000259" key="5">
    <source>
        <dbReference type="Pfam" id="PF13407"/>
    </source>
</evidence>
<dbReference type="CDD" id="cd01536">
    <property type="entry name" value="PBP1_ABC_sugar_binding-like"/>
    <property type="match status" value="1"/>
</dbReference>
<dbReference type="PANTHER" id="PTHR46847:SF1">
    <property type="entry name" value="D-ALLOSE-BINDING PERIPLASMIC PROTEIN-RELATED"/>
    <property type="match status" value="1"/>
</dbReference>
<dbReference type="PANTHER" id="PTHR46847">
    <property type="entry name" value="D-ALLOSE-BINDING PERIPLASMIC PROTEIN-RELATED"/>
    <property type="match status" value="1"/>
</dbReference>
<evidence type="ECO:0000313" key="7">
    <source>
        <dbReference type="Proteomes" id="UP000306985"/>
    </source>
</evidence>
<proteinExistence type="inferred from homology"/>
<accession>A0A4U6QDY2</accession>
<feature type="region of interest" description="Disordered" evidence="4">
    <location>
        <begin position="1"/>
        <end position="41"/>
    </location>
</feature>
<dbReference type="GO" id="GO:0030313">
    <property type="term" value="C:cell envelope"/>
    <property type="evidence" value="ECO:0007669"/>
    <property type="project" value="UniProtKB-SubCell"/>
</dbReference>